<dbReference type="AlphaFoldDB" id="A0A135YXE4"/>
<evidence type="ECO:0000313" key="5">
    <source>
        <dbReference type="EMBL" id="KXI14078.1"/>
    </source>
</evidence>
<dbReference type="PATRIC" id="fig|1261.3.peg.1324"/>
<dbReference type="SMART" id="SM01134">
    <property type="entry name" value="DeoRC"/>
    <property type="match status" value="1"/>
</dbReference>
<proteinExistence type="predicted"/>
<protein>
    <submittedName>
        <fullName evidence="5">Transcriptional regulator, DeoR family</fullName>
    </submittedName>
</protein>
<dbReference type="SUPFAM" id="SSF46785">
    <property type="entry name" value="Winged helix' DNA-binding domain"/>
    <property type="match status" value="1"/>
</dbReference>
<dbReference type="Pfam" id="PF08220">
    <property type="entry name" value="HTH_DeoR"/>
    <property type="match status" value="1"/>
</dbReference>
<dbReference type="Proteomes" id="UP000070326">
    <property type="component" value="Unassembled WGS sequence"/>
</dbReference>
<dbReference type="InterPro" id="IPR050313">
    <property type="entry name" value="Carb_Metab_HTH_regulators"/>
</dbReference>
<dbReference type="InterPro" id="IPR018356">
    <property type="entry name" value="Tscrpt_reg_HTH_DeoR_CS"/>
</dbReference>
<dbReference type="PROSITE" id="PS00894">
    <property type="entry name" value="HTH_DEOR_1"/>
    <property type="match status" value="1"/>
</dbReference>
<dbReference type="SUPFAM" id="SSF100950">
    <property type="entry name" value="NagB/RpiA/CoA transferase-like"/>
    <property type="match status" value="1"/>
</dbReference>
<keyword evidence="3" id="KW-0804">Transcription</keyword>
<name>A0A135YXE4_9FIRM</name>
<dbReference type="PROSITE" id="PS51000">
    <property type="entry name" value="HTH_DEOR_2"/>
    <property type="match status" value="1"/>
</dbReference>
<evidence type="ECO:0000259" key="4">
    <source>
        <dbReference type="PROSITE" id="PS51000"/>
    </source>
</evidence>
<gene>
    <name evidence="5" type="ORF">HMPREF3195_00409</name>
</gene>
<dbReference type="InterPro" id="IPR014036">
    <property type="entry name" value="DeoR-like_C"/>
</dbReference>
<dbReference type="InterPro" id="IPR001034">
    <property type="entry name" value="DeoR_HTH"/>
</dbReference>
<keyword evidence="1" id="KW-0805">Transcription regulation</keyword>
<dbReference type="eggNOG" id="COG1349">
    <property type="taxonomic scope" value="Bacteria"/>
</dbReference>
<accession>A0A135YXE4</accession>
<evidence type="ECO:0000313" key="6">
    <source>
        <dbReference type="Proteomes" id="UP000070326"/>
    </source>
</evidence>
<dbReference type="PANTHER" id="PTHR30363">
    <property type="entry name" value="HTH-TYPE TRANSCRIPTIONAL REGULATOR SRLR-RELATED"/>
    <property type="match status" value="1"/>
</dbReference>
<dbReference type="InterPro" id="IPR036388">
    <property type="entry name" value="WH-like_DNA-bd_sf"/>
</dbReference>
<keyword evidence="2" id="KW-0238">DNA-binding</keyword>
<dbReference type="InterPro" id="IPR036390">
    <property type="entry name" value="WH_DNA-bd_sf"/>
</dbReference>
<dbReference type="Gene3D" id="1.10.10.10">
    <property type="entry name" value="Winged helix-like DNA-binding domain superfamily/Winged helix DNA-binding domain"/>
    <property type="match status" value="1"/>
</dbReference>
<dbReference type="InterPro" id="IPR037171">
    <property type="entry name" value="NagB/RpiA_transferase-like"/>
</dbReference>
<reference evidence="5 6" key="1">
    <citation type="submission" date="2016-02" db="EMBL/GenBank/DDBJ databases">
        <authorList>
            <person name="Wen L."/>
            <person name="He K."/>
            <person name="Yang H."/>
        </authorList>
    </citation>
    <scope>NUCLEOTIDE SEQUENCE [LARGE SCALE GENOMIC DNA]</scope>
    <source>
        <strain evidence="5 6">MJR8628A</strain>
    </source>
</reference>
<evidence type="ECO:0000256" key="1">
    <source>
        <dbReference type="ARBA" id="ARBA00023015"/>
    </source>
</evidence>
<dbReference type="PANTHER" id="PTHR30363:SF8">
    <property type="entry name" value="DEOXYRIBOSE OPERON REPRESSOR"/>
    <property type="match status" value="1"/>
</dbReference>
<dbReference type="GO" id="GO:0003677">
    <property type="term" value="F:DNA binding"/>
    <property type="evidence" value="ECO:0007669"/>
    <property type="project" value="UniProtKB-KW"/>
</dbReference>
<dbReference type="EMBL" id="LSQZ01000014">
    <property type="protein sequence ID" value="KXI14078.1"/>
    <property type="molecule type" value="Genomic_DNA"/>
</dbReference>
<dbReference type="PRINTS" id="PR00037">
    <property type="entry name" value="HTHLACR"/>
</dbReference>
<organism evidence="5 6">
    <name type="scientific">Peptostreptococcus anaerobius</name>
    <dbReference type="NCBI Taxonomy" id="1261"/>
    <lineage>
        <taxon>Bacteria</taxon>
        <taxon>Bacillati</taxon>
        <taxon>Bacillota</taxon>
        <taxon>Clostridia</taxon>
        <taxon>Peptostreptococcales</taxon>
        <taxon>Peptostreptococcaceae</taxon>
        <taxon>Peptostreptococcus</taxon>
    </lineage>
</organism>
<dbReference type="SMART" id="SM00420">
    <property type="entry name" value="HTH_DEOR"/>
    <property type="match status" value="1"/>
</dbReference>
<sequence>MRMEAVYLSKKEDRLNNIVKILEEHNGASVKELALMLDVSEMTIRRDLKYLEEKKIIDNFYGSAVFNPRQSNPLKQTNDIVFTYNLNENSRKMEDEKLAIGKKAAELINEDDIVCIDLGTTTERLSQYIDPDLTFTSLIFSANNLIHMLSKPNVKILFSGGSFHRDTGMFESPDALRIVSNTRTTKLFLSAAGVHEKLGLTCANSYEVAIKKFSIENSLEVILLVDSSKFGEVRPSFVCNLDKVDKIITDSGISQEWIDIINKNHIELIIV</sequence>
<comment type="caution">
    <text evidence="5">The sequence shown here is derived from an EMBL/GenBank/DDBJ whole genome shotgun (WGS) entry which is preliminary data.</text>
</comment>
<dbReference type="GO" id="GO:0003700">
    <property type="term" value="F:DNA-binding transcription factor activity"/>
    <property type="evidence" value="ECO:0007669"/>
    <property type="project" value="InterPro"/>
</dbReference>
<dbReference type="STRING" id="1261.HMPREF3195_00409"/>
<evidence type="ECO:0000256" key="2">
    <source>
        <dbReference type="ARBA" id="ARBA00023125"/>
    </source>
</evidence>
<dbReference type="Pfam" id="PF00455">
    <property type="entry name" value="DeoRC"/>
    <property type="match status" value="1"/>
</dbReference>
<evidence type="ECO:0000256" key="3">
    <source>
        <dbReference type="ARBA" id="ARBA00023163"/>
    </source>
</evidence>
<feature type="domain" description="HTH deoR-type" evidence="4">
    <location>
        <begin position="11"/>
        <end position="66"/>
    </location>
</feature>